<evidence type="ECO:0000256" key="1">
    <source>
        <dbReference type="ARBA" id="ARBA00023186"/>
    </source>
</evidence>
<sequence>PAGDLYITFVIPDDPVFKRLGNDLYIDAPLSLYTAVLGGEETVDTLNGKVKLKVKPETQNGTKVRLKGKGFPVYK</sequence>
<dbReference type="Gene3D" id="2.60.260.20">
    <property type="entry name" value="Urease metallochaperone UreE, N-terminal domain"/>
    <property type="match status" value="1"/>
</dbReference>
<dbReference type="Pfam" id="PF01556">
    <property type="entry name" value="DnaJ_C"/>
    <property type="match status" value="1"/>
</dbReference>
<dbReference type="AlphaFoldDB" id="A0A8I0HAZ1"/>
<feature type="non-terminal residue" evidence="3">
    <location>
        <position position="75"/>
    </location>
</feature>
<feature type="non-terminal residue" evidence="3">
    <location>
        <position position="1"/>
    </location>
</feature>
<reference evidence="3" key="1">
    <citation type="submission" date="2020-01" db="EMBL/GenBank/DDBJ databases">
        <authorList>
            <person name="Richard D."/>
        </authorList>
    </citation>
    <scope>NUCLEOTIDE SEQUENCE</scope>
    <source>
        <strain evidence="3">JP541</strain>
    </source>
</reference>
<dbReference type="GO" id="GO:0042026">
    <property type="term" value="P:protein refolding"/>
    <property type="evidence" value="ECO:0007669"/>
    <property type="project" value="TreeGrafter"/>
</dbReference>
<evidence type="ECO:0000259" key="2">
    <source>
        <dbReference type="Pfam" id="PF01556"/>
    </source>
</evidence>
<dbReference type="PANTHER" id="PTHR43096:SF52">
    <property type="entry name" value="DNAJ HOMOLOG 1, MITOCHONDRIAL-RELATED"/>
    <property type="match status" value="1"/>
</dbReference>
<proteinExistence type="predicted"/>
<dbReference type="Proteomes" id="UP000653002">
    <property type="component" value="Unassembled WGS sequence"/>
</dbReference>
<name>A0A8I0HAZ1_XANCI</name>
<dbReference type="SUPFAM" id="SSF49493">
    <property type="entry name" value="HSP40/DnaJ peptide-binding domain"/>
    <property type="match status" value="1"/>
</dbReference>
<organism evidence="3 4">
    <name type="scientific">Xanthomonas citri pv. citri</name>
    <dbReference type="NCBI Taxonomy" id="611301"/>
    <lineage>
        <taxon>Bacteria</taxon>
        <taxon>Pseudomonadati</taxon>
        <taxon>Pseudomonadota</taxon>
        <taxon>Gammaproteobacteria</taxon>
        <taxon>Lysobacterales</taxon>
        <taxon>Lysobacteraceae</taxon>
        <taxon>Xanthomonas</taxon>
    </lineage>
</organism>
<evidence type="ECO:0000313" key="4">
    <source>
        <dbReference type="Proteomes" id="UP000653002"/>
    </source>
</evidence>
<accession>A0A8I0HAZ1</accession>
<dbReference type="GO" id="GO:0005737">
    <property type="term" value="C:cytoplasm"/>
    <property type="evidence" value="ECO:0007669"/>
    <property type="project" value="TreeGrafter"/>
</dbReference>
<dbReference type="InterPro" id="IPR008971">
    <property type="entry name" value="HSP40/DnaJ_pept-bd"/>
</dbReference>
<dbReference type="FunFam" id="2.60.260.20:FF:000013">
    <property type="entry name" value="DnaJ subfamily B member 11"/>
    <property type="match status" value="1"/>
</dbReference>
<dbReference type="GO" id="GO:0051082">
    <property type="term" value="F:unfolded protein binding"/>
    <property type="evidence" value="ECO:0007669"/>
    <property type="project" value="InterPro"/>
</dbReference>
<feature type="domain" description="Chaperone DnaJ C-terminal" evidence="2">
    <location>
        <begin position="1"/>
        <end position="74"/>
    </location>
</feature>
<dbReference type="InterPro" id="IPR002939">
    <property type="entry name" value="DnaJ_C"/>
</dbReference>
<dbReference type="PANTHER" id="PTHR43096">
    <property type="entry name" value="DNAJ HOMOLOG 1, MITOCHONDRIAL-RELATED"/>
    <property type="match status" value="1"/>
</dbReference>
<comment type="caution">
    <text evidence="3">The sequence shown here is derived from an EMBL/GenBank/DDBJ whole genome shotgun (WGS) entry which is preliminary data.</text>
</comment>
<keyword evidence="1" id="KW-0143">Chaperone</keyword>
<dbReference type="EMBL" id="JAABFR010002019">
    <property type="protein sequence ID" value="MBD4339097.1"/>
    <property type="molecule type" value="Genomic_DNA"/>
</dbReference>
<evidence type="ECO:0000313" key="3">
    <source>
        <dbReference type="EMBL" id="MBD4339097.1"/>
    </source>
</evidence>
<gene>
    <name evidence="3" type="ORF">GUH15_24195</name>
</gene>
<dbReference type="CDD" id="cd10747">
    <property type="entry name" value="DnaJ_C"/>
    <property type="match status" value="1"/>
</dbReference>
<protein>
    <submittedName>
        <fullName evidence="3">J domain-containing protein</fullName>
    </submittedName>
</protein>